<dbReference type="AlphaFoldDB" id="A0A518G235"/>
<dbReference type="InterPro" id="IPR036264">
    <property type="entry name" value="Bact_exopeptidase_dim_dom"/>
</dbReference>
<dbReference type="Pfam" id="PF01546">
    <property type="entry name" value="Peptidase_M20"/>
    <property type="match status" value="1"/>
</dbReference>
<name>A0A518G235_9BACT</name>
<evidence type="ECO:0000256" key="3">
    <source>
        <dbReference type="ARBA" id="ARBA00023285"/>
    </source>
</evidence>
<keyword evidence="2 5" id="KW-0378">Hydrolase</keyword>
<dbReference type="Proteomes" id="UP000318017">
    <property type="component" value="Chromosome"/>
</dbReference>
<protein>
    <submittedName>
        <fullName evidence="5">Acetylornithine deacetylase</fullName>
        <ecNumber evidence="5">3.5.1.16</ecNumber>
    </submittedName>
</protein>
<dbReference type="GO" id="GO:0006526">
    <property type="term" value="P:L-arginine biosynthetic process"/>
    <property type="evidence" value="ECO:0007669"/>
    <property type="project" value="TreeGrafter"/>
</dbReference>
<proteinExistence type="predicted"/>
<dbReference type="InterPro" id="IPR002933">
    <property type="entry name" value="Peptidase_M20"/>
</dbReference>
<dbReference type="GO" id="GO:0046872">
    <property type="term" value="F:metal ion binding"/>
    <property type="evidence" value="ECO:0007669"/>
    <property type="project" value="UniProtKB-KW"/>
</dbReference>
<dbReference type="InterPro" id="IPR011650">
    <property type="entry name" value="Peptidase_M20_dimer"/>
</dbReference>
<keyword evidence="6" id="KW-1185">Reference proteome</keyword>
<dbReference type="EC" id="3.5.1.16" evidence="5"/>
<dbReference type="SUPFAM" id="SSF53187">
    <property type="entry name" value="Zn-dependent exopeptidases"/>
    <property type="match status" value="1"/>
</dbReference>
<evidence type="ECO:0000256" key="1">
    <source>
        <dbReference type="ARBA" id="ARBA00022723"/>
    </source>
</evidence>
<evidence type="ECO:0000313" key="6">
    <source>
        <dbReference type="Proteomes" id="UP000318017"/>
    </source>
</evidence>
<feature type="domain" description="Peptidase M20 dimerisation" evidence="4">
    <location>
        <begin position="186"/>
        <end position="289"/>
    </location>
</feature>
<dbReference type="SUPFAM" id="SSF55031">
    <property type="entry name" value="Bacterial exopeptidase dimerisation domain"/>
    <property type="match status" value="1"/>
</dbReference>
<evidence type="ECO:0000259" key="4">
    <source>
        <dbReference type="Pfam" id="PF07687"/>
    </source>
</evidence>
<reference evidence="5 6" key="1">
    <citation type="submission" date="2019-02" db="EMBL/GenBank/DDBJ databases">
        <title>Deep-cultivation of Planctomycetes and their phenomic and genomic characterization uncovers novel biology.</title>
        <authorList>
            <person name="Wiegand S."/>
            <person name="Jogler M."/>
            <person name="Boedeker C."/>
            <person name="Pinto D."/>
            <person name="Vollmers J."/>
            <person name="Rivas-Marin E."/>
            <person name="Kohn T."/>
            <person name="Peeters S.H."/>
            <person name="Heuer A."/>
            <person name="Rast P."/>
            <person name="Oberbeckmann S."/>
            <person name="Bunk B."/>
            <person name="Jeske O."/>
            <person name="Meyerdierks A."/>
            <person name="Storesund J.E."/>
            <person name="Kallscheuer N."/>
            <person name="Luecker S."/>
            <person name="Lage O.M."/>
            <person name="Pohl T."/>
            <person name="Merkel B.J."/>
            <person name="Hornburger P."/>
            <person name="Mueller R.-W."/>
            <person name="Bruemmer F."/>
            <person name="Labrenz M."/>
            <person name="Spormann A.M."/>
            <person name="Op den Camp H."/>
            <person name="Overmann J."/>
            <person name="Amann R."/>
            <person name="Jetten M.S.M."/>
            <person name="Mascher T."/>
            <person name="Medema M.H."/>
            <person name="Devos D.P."/>
            <person name="Kaster A.-K."/>
            <person name="Ovreas L."/>
            <person name="Rohde M."/>
            <person name="Galperin M.Y."/>
            <person name="Jogler C."/>
        </authorList>
    </citation>
    <scope>NUCLEOTIDE SEQUENCE [LARGE SCALE GENOMIC DNA]</scope>
    <source>
        <strain evidence="5 6">Q31a</strain>
    </source>
</reference>
<evidence type="ECO:0000313" key="5">
    <source>
        <dbReference type="EMBL" id="QDV22605.1"/>
    </source>
</evidence>
<sequence>MINALATAQSLIQLESVTTHSNAVVADHMRSLLLAQQFTVEKLDYTDLHGISKVALAAKRLPQSTSLATPDTAPGIAYFCHNDVVSVEGWNAPQGGPWDAVVADGKLWGRGACDMKGSAAAALAAIANIPIEEQTAPIYFFATGDEESGMAGAQWLVENSRYYRELVDNKTPGVIGEPTNMQLVNSHKGGCHLEISSLGVAAHSSTQEGLNANWAMIPFLTYLKSVSERCETDPTLQNSSFSPPTLSLNVVLKNEPAMSNITVGKATCHLFLRSMPDTQWRQLHEEIAARGCELGLTVKSMRPLLPLHTPAEHPFVQSVLQLLGQFEPAAVCYATDGCCFEELPDLVVLGPGSIEQAHRPDEWITLAQLELGTTIYEQLFRRFSCSVQS</sequence>
<dbReference type="OrthoDB" id="9792335at2"/>
<dbReference type="InterPro" id="IPR050072">
    <property type="entry name" value="Peptidase_M20A"/>
</dbReference>
<dbReference type="PANTHER" id="PTHR43808">
    <property type="entry name" value="ACETYLORNITHINE DEACETYLASE"/>
    <property type="match status" value="1"/>
</dbReference>
<dbReference type="RefSeq" id="WP_145074360.1">
    <property type="nucleotide sequence ID" value="NZ_CP036298.1"/>
</dbReference>
<organism evidence="5 6">
    <name type="scientific">Aureliella helgolandensis</name>
    <dbReference type="NCBI Taxonomy" id="2527968"/>
    <lineage>
        <taxon>Bacteria</taxon>
        <taxon>Pseudomonadati</taxon>
        <taxon>Planctomycetota</taxon>
        <taxon>Planctomycetia</taxon>
        <taxon>Pirellulales</taxon>
        <taxon>Pirellulaceae</taxon>
        <taxon>Aureliella</taxon>
    </lineage>
</organism>
<dbReference type="Gene3D" id="3.40.630.10">
    <property type="entry name" value="Zn peptidases"/>
    <property type="match status" value="1"/>
</dbReference>
<dbReference type="PANTHER" id="PTHR43808:SF31">
    <property type="entry name" value="N-ACETYL-L-CITRULLINE DEACETYLASE"/>
    <property type="match status" value="1"/>
</dbReference>
<dbReference type="GO" id="GO:0008777">
    <property type="term" value="F:acetylornithine deacetylase activity"/>
    <property type="evidence" value="ECO:0007669"/>
    <property type="project" value="UniProtKB-EC"/>
</dbReference>
<dbReference type="Gene3D" id="3.30.70.360">
    <property type="match status" value="1"/>
</dbReference>
<keyword evidence="1" id="KW-0479">Metal-binding</keyword>
<dbReference type="Pfam" id="PF07687">
    <property type="entry name" value="M20_dimer"/>
    <property type="match status" value="1"/>
</dbReference>
<accession>A0A518G235</accession>
<gene>
    <name evidence="5" type="primary">argE</name>
    <name evidence="5" type="ORF">Q31a_08910</name>
</gene>
<keyword evidence="3" id="KW-0170">Cobalt</keyword>
<dbReference type="EMBL" id="CP036298">
    <property type="protein sequence ID" value="QDV22605.1"/>
    <property type="molecule type" value="Genomic_DNA"/>
</dbReference>
<evidence type="ECO:0000256" key="2">
    <source>
        <dbReference type="ARBA" id="ARBA00022801"/>
    </source>
</evidence>
<dbReference type="KEGG" id="ahel:Q31a_08910"/>